<dbReference type="GeneID" id="105446656"/>
<evidence type="ECO:0000259" key="1">
    <source>
        <dbReference type="Pfam" id="PF08241"/>
    </source>
</evidence>
<reference evidence="3" key="1">
    <citation type="submission" date="2015-02" db="EMBL/GenBank/DDBJ databases">
        <title>Genome sequencing for Strongylocentrotus purpuratus.</title>
        <authorList>
            <person name="Murali S."/>
            <person name="Liu Y."/>
            <person name="Vee V."/>
            <person name="English A."/>
            <person name="Wang M."/>
            <person name="Skinner E."/>
            <person name="Han Y."/>
            <person name="Muzny D.M."/>
            <person name="Worley K.C."/>
            <person name="Gibbs R.A."/>
        </authorList>
    </citation>
    <scope>NUCLEOTIDE SEQUENCE</scope>
</reference>
<keyword evidence="3" id="KW-1185">Reference proteome</keyword>
<accession>A0A7M7HMP6</accession>
<dbReference type="RefSeq" id="XP_011682030.2">
    <property type="nucleotide sequence ID" value="XM_011683728.2"/>
</dbReference>
<dbReference type="Proteomes" id="UP000007110">
    <property type="component" value="Unassembled WGS sequence"/>
</dbReference>
<dbReference type="Gene3D" id="3.40.50.150">
    <property type="entry name" value="Vaccinia Virus protein VP39"/>
    <property type="match status" value="1"/>
</dbReference>
<proteinExistence type="predicted"/>
<dbReference type="PANTHER" id="PTHR43861">
    <property type="entry name" value="TRANS-ACONITATE 2-METHYLTRANSFERASE-RELATED"/>
    <property type="match status" value="1"/>
</dbReference>
<dbReference type="InParanoid" id="A0A7M7HMP6"/>
<protein>
    <recommendedName>
        <fullName evidence="1">Methyltransferase type 11 domain-containing protein</fullName>
    </recommendedName>
</protein>
<dbReference type="AlphaFoldDB" id="A0A7M7HMP6"/>
<dbReference type="InterPro" id="IPR013216">
    <property type="entry name" value="Methyltransf_11"/>
</dbReference>
<reference evidence="2" key="2">
    <citation type="submission" date="2021-01" db="UniProtKB">
        <authorList>
            <consortium name="EnsemblMetazoa"/>
        </authorList>
    </citation>
    <scope>IDENTIFICATION</scope>
</reference>
<dbReference type="PANTHER" id="PTHR43861:SF1">
    <property type="entry name" value="TRANS-ACONITATE 2-METHYLTRANSFERASE"/>
    <property type="match status" value="1"/>
</dbReference>
<evidence type="ECO:0000313" key="2">
    <source>
        <dbReference type="EnsemblMetazoa" id="XP_011682030"/>
    </source>
</evidence>
<dbReference type="OMA" id="CDINERA"/>
<dbReference type="GO" id="GO:0008757">
    <property type="term" value="F:S-adenosylmethionine-dependent methyltransferase activity"/>
    <property type="evidence" value="ECO:0007669"/>
    <property type="project" value="InterPro"/>
</dbReference>
<dbReference type="KEGG" id="spu:105446656"/>
<dbReference type="EnsemblMetazoa" id="XM_011683728">
    <property type="protein sequence ID" value="XP_011682030"/>
    <property type="gene ID" value="LOC105446656"/>
</dbReference>
<name>A0A7M7HMP6_STRPU</name>
<dbReference type="SUPFAM" id="SSF53335">
    <property type="entry name" value="S-adenosyl-L-methionine-dependent methyltransferases"/>
    <property type="match status" value="1"/>
</dbReference>
<evidence type="ECO:0000313" key="3">
    <source>
        <dbReference type="Proteomes" id="UP000007110"/>
    </source>
</evidence>
<dbReference type="CDD" id="cd02440">
    <property type="entry name" value="AdoMet_MTases"/>
    <property type="match status" value="1"/>
</dbReference>
<dbReference type="Pfam" id="PF08241">
    <property type="entry name" value="Methyltransf_11"/>
    <property type="match status" value="1"/>
</dbReference>
<dbReference type="InterPro" id="IPR029063">
    <property type="entry name" value="SAM-dependent_MTases_sf"/>
</dbReference>
<organism evidence="2 3">
    <name type="scientific">Strongylocentrotus purpuratus</name>
    <name type="common">Purple sea urchin</name>
    <dbReference type="NCBI Taxonomy" id="7668"/>
    <lineage>
        <taxon>Eukaryota</taxon>
        <taxon>Metazoa</taxon>
        <taxon>Echinodermata</taxon>
        <taxon>Eleutherozoa</taxon>
        <taxon>Echinozoa</taxon>
        <taxon>Echinoidea</taxon>
        <taxon>Euechinoidea</taxon>
        <taxon>Echinacea</taxon>
        <taxon>Camarodonta</taxon>
        <taxon>Echinidea</taxon>
        <taxon>Strongylocentrotidae</taxon>
        <taxon>Strongylocentrotus</taxon>
    </lineage>
</organism>
<dbReference type="OrthoDB" id="66144at2759"/>
<sequence>MNVSTSELASKYDSISSVYLQNKFPDEAFKLVDFEITDDVLDVGCGPGKQCKYLSPLVNSVIGFDISPGMIEFARRENSAPNIQYFEDDAQTFGDHHGDWSEKFNKIICFAVLHWCKDEEGTLKNIYHCLKPGGTFILGFPFKFQLHGKTSCYGETGDMWIRNHPRWGSFLKDYDTHVFPREDSEMFLECMRSVGFIIQKVQIYPGRWVQWNEQWIKAQLRCLFDPVTQIPVQHRDEFIDDVYKWLYDVTPKRPNGVLQGELGRFEYIIILATRE</sequence>
<dbReference type="GO" id="GO:0008168">
    <property type="term" value="F:methyltransferase activity"/>
    <property type="evidence" value="ECO:0000318"/>
    <property type="project" value="GO_Central"/>
</dbReference>
<feature type="domain" description="Methyltransferase type 11" evidence="1">
    <location>
        <begin position="41"/>
        <end position="138"/>
    </location>
</feature>